<gene>
    <name evidence="1" type="ORF">ElyMa_006042100</name>
</gene>
<dbReference type="EMBL" id="BMAT01012100">
    <property type="protein sequence ID" value="GFR85976.1"/>
    <property type="molecule type" value="Genomic_DNA"/>
</dbReference>
<evidence type="ECO:0000313" key="1">
    <source>
        <dbReference type="EMBL" id="GFR85976.1"/>
    </source>
</evidence>
<keyword evidence="2" id="KW-1185">Reference proteome</keyword>
<evidence type="ECO:0000313" key="2">
    <source>
        <dbReference type="Proteomes" id="UP000762676"/>
    </source>
</evidence>
<name>A0AAV4GKZ4_9GAST</name>
<sequence>MFAEWNHLCELSLTETGAAGLVRLVSCRLDTVLTLLASPSRFMTFSNQARSDRIALTETATACRNGSTKLTNPRLNRSNLARWAKTPGCDCFLNVATWQVLENYRKVTPGLAHTHTSCCLAVSCGRLLT</sequence>
<comment type="caution">
    <text evidence="1">The sequence shown here is derived from an EMBL/GenBank/DDBJ whole genome shotgun (WGS) entry which is preliminary data.</text>
</comment>
<dbReference type="AlphaFoldDB" id="A0AAV4GKZ4"/>
<reference evidence="1 2" key="1">
    <citation type="journal article" date="2021" name="Elife">
        <title>Chloroplast acquisition without the gene transfer in kleptoplastic sea slugs, Plakobranchus ocellatus.</title>
        <authorList>
            <person name="Maeda T."/>
            <person name="Takahashi S."/>
            <person name="Yoshida T."/>
            <person name="Shimamura S."/>
            <person name="Takaki Y."/>
            <person name="Nagai Y."/>
            <person name="Toyoda A."/>
            <person name="Suzuki Y."/>
            <person name="Arimoto A."/>
            <person name="Ishii H."/>
            <person name="Satoh N."/>
            <person name="Nishiyama T."/>
            <person name="Hasebe M."/>
            <person name="Maruyama T."/>
            <person name="Minagawa J."/>
            <person name="Obokata J."/>
            <person name="Shigenobu S."/>
        </authorList>
    </citation>
    <scope>NUCLEOTIDE SEQUENCE [LARGE SCALE GENOMIC DNA]</scope>
</reference>
<protein>
    <submittedName>
        <fullName evidence="1">Uncharacterized protein</fullName>
    </submittedName>
</protein>
<dbReference type="Proteomes" id="UP000762676">
    <property type="component" value="Unassembled WGS sequence"/>
</dbReference>
<accession>A0AAV4GKZ4</accession>
<proteinExistence type="predicted"/>
<organism evidence="1 2">
    <name type="scientific">Elysia marginata</name>
    <dbReference type="NCBI Taxonomy" id="1093978"/>
    <lineage>
        <taxon>Eukaryota</taxon>
        <taxon>Metazoa</taxon>
        <taxon>Spiralia</taxon>
        <taxon>Lophotrochozoa</taxon>
        <taxon>Mollusca</taxon>
        <taxon>Gastropoda</taxon>
        <taxon>Heterobranchia</taxon>
        <taxon>Euthyneura</taxon>
        <taxon>Panpulmonata</taxon>
        <taxon>Sacoglossa</taxon>
        <taxon>Placobranchoidea</taxon>
        <taxon>Plakobranchidae</taxon>
        <taxon>Elysia</taxon>
    </lineage>
</organism>